<accession>A0A8B6FLP6</accession>
<dbReference type="PANTHER" id="PTHR46586">
    <property type="entry name" value="ANKYRIN REPEAT-CONTAINING PROTEIN"/>
    <property type="match status" value="1"/>
</dbReference>
<name>A0A8B6FLP6_MYTGA</name>
<dbReference type="PANTHER" id="PTHR46586:SF3">
    <property type="entry name" value="ANKYRIN REPEAT-CONTAINING PROTEIN"/>
    <property type="match status" value="1"/>
</dbReference>
<dbReference type="OrthoDB" id="6149069at2759"/>
<gene>
    <name evidence="4" type="ORF">MGAL_10B086303</name>
</gene>
<dbReference type="Pfam" id="PF18738">
    <property type="entry name" value="HEPN_DZIP3"/>
    <property type="match status" value="1"/>
</dbReference>
<dbReference type="Proteomes" id="UP000596742">
    <property type="component" value="Unassembled WGS sequence"/>
</dbReference>
<sequence length="1888" mass="218046">MASGGTNMSQLSIEESNFLRFYYLNLKVASKAVRIYFDFVHPPSGLAGELGKASTSVTLNGLRFITKLQLQTLYPSTGSHVRSEDFDTTLIVCLLRNMTPRECPPITGWDNIPQPGDTSTGADLARVKWYRNKLAHSEVGKLSPADFTQYWGDLEGAIERLGGKTLQKEAQSAQHIVLDKSLTEMLNMVRVCEHTVAEHAEKISNLQVDIDNQKNIKMEHENKIKRLHDSLQQGEGEALKLAYELSDHKETIDKCQEEIEACSKEIEKMGHIMEGIQANALDRQNQIEKLTKHLVGLDCKHDKKIKEFDDQIALQGEDMAKHDVQLANHDGQMAKHDEQITIHGEQLAKHDEQITIHGEQFAKHDGQFAKHDEHITIHGEQLAKLDGQFAEQGEKIAVYDDQLANHDEQIMEQGEQMAKHDAQIATCVKDIDIMKRKQHDTGVASVGEKQERLEDDTKALIEGDLKEDTFVMTKAVKYGLLLLKQNGVLLITGHAGTGKSRISRHILQIVCSENNSYKYLKLNTLAEWGTIICREEHSIILLDDIFGETNCIYNREKDIPILDKIYAYVCKGNIKVIITIRDTVKRQCQEVFEKHRLFKFEFIDLSSDNYTLDYFEKKGILVKYMKTVRQSNYIEKHGFFVNSKGVIMLDWNEVSGIIMGNPVEGFPLAIYQFVHNETYFQLGCKFFDRPTEAILDDINHIRCKGEDERKFMIWYAILVYIAINENSINLDDSSNVSEVKKMIDAIYGQTINLKRYHILDAVKELKGSYLVIIKNNQIYKIHHQRLLESVILSFAQIDEENINKIIPLLSCSFFLNMIKPVSYQEKEGEVVLKISTYSYEPLAYRLVDIYMAYVSDNKVVYDFVKALYDTEIFQEDGLLLLPYLLEAFEKEDYKDKYTENMSKSGRSNQLAVHLKSKQCFLTTLLSTSVDKRETTFEMFNFILQELKQILKTSNDFCTLDNIKAELISSLYDTCSNKDVQFVKATLDMVEETKIPVLLDQGISLSRIGFSSFGLFEDHDTCDRCDTTYIFLTFCIWKAYEAFNEPVLEYLLSKYNEIQFEVCLFLEMIYTKDWIGTESSLSYKPLEWMVNRFVDQNVVSSDFIIKTACQCNLWDTVVYLASSCRTFDAYSSLELLLDKDGAYRFPEASDFCRKKDLFNFLLPKIDIALTDLTPIVISILKKTHVPDNVFDAILPECLNKTNILILACKNAHFYVANLIMEKSTIIDIQSALIAACMQVEKNGFWRMTRSEKSNVEINKLKIVKYIFQKFVFEQFDLNHACQEAYHSGYFNIMSWFVKNIDITILDLEIIIESALVGGKVEILEYIMDEHKIVNLDKMGVLKYITKYYTARYYVVILKTVSAIWKSAKCKSELKMEEIVKMAYEGKCFELLVWIHRNCKLQISFNAKRLFRLACQECRIDVAKWVIHTFEQISLKIDEGNLFTIACDKIYEMQEITTQIIGIIDRTRDVTLMNPSDLKTGVLKLISHEGVVTWKKKNDFMDFKMSLVIDILGNNLIYLSTDDIEEIMYKSLEQKYYDLVNWLLENKGSSSFDKQKILNKALTDGEIKTIKILKKEFHCLDIHEAIIHACTLQSITDCQYIHDKLLMYIPYNDDQKIACLDLFFKEINHVSIDIGSIVTKICKVDDISDNLMTWILLNLPHEQMPINDVLIACCRLTKLNHVKYVLHTVNNKQFDITEAFEWAYQMLDDWEVDVQLGLCVVDCLFQNFRDKICSLFSDLNNLIKSRTCHVVLFFLEKGHCGNTDMKNLLKGACNNGHVKVVQWILSHVDHKELDVQSTLIHTCWNLHTRNQVKSLALMWHYLDVTSINWLELYYQFKARWRTFFLGMVMHHNKHEDLVKWLSHILDDIHQRVLGLPVGSMFNSEGGEIND</sequence>
<dbReference type="EMBL" id="UYJE01007079">
    <property type="protein sequence ID" value="VDI51632.1"/>
    <property type="molecule type" value="Genomic_DNA"/>
</dbReference>
<dbReference type="InterPro" id="IPR052050">
    <property type="entry name" value="SecEffector_AnkRepeat"/>
</dbReference>
<comment type="caution">
    <text evidence="4">The sequence shown here is derived from an EMBL/GenBank/DDBJ whole genome shotgun (WGS) entry which is preliminary data.</text>
</comment>
<dbReference type="InterPro" id="IPR041249">
    <property type="entry name" value="HEPN_DZIP3"/>
</dbReference>
<evidence type="ECO:0000313" key="4">
    <source>
        <dbReference type="EMBL" id="VDI51632.1"/>
    </source>
</evidence>
<proteinExistence type="predicted"/>
<evidence type="ECO:0000313" key="5">
    <source>
        <dbReference type="Proteomes" id="UP000596742"/>
    </source>
</evidence>
<evidence type="ECO:0008006" key="6">
    <source>
        <dbReference type="Google" id="ProtNLM"/>
    </source>
</evidence>
<evidence type="ECO:0000259" key="3">
    <source>
        <dbReference type="Pfam" id="PF20720"/>
    </source>
</evidence>
<dbReference type="SMART" id="SM00248">
    <property type="entry name" value="ANK"/>
    <property type="match status" value="5"/>
</dbReference>
<dbReference type="Pfam" id="PF20720">
    <property type="entry name" value="nSTAND3"/>
    <property type="match status" value="1"/>
</dbReference>
<feature type="domain" description="Novel STAND NTPase 3" evidence="3">
    <location>
        <begin position="470"/>
        <end position="626"/>
    </location>
</feature>
<feature type="domain" description="DZIP3-like HEPN" evidence="2">
    <location>
        <begin position="55"/>
        <end position="183"/>
    </location>
</feature>
<evidence type="ECO:0000256" key="1">
    <source>
        <dbReference type="SAM" id="Coils"/>
    </source>
</evidence>
<reference evidence="4" key="1">
    <citation type="submission" date="2018-11" db="EMBL/GenBank/DDBJ databases">
        <authorList>
            <person name="Alioto T."/>
            <person name="Alioto T."/>
        </authorList>
    </citation>
    <scope>NUCLEOTIDE SEQUENCE</scope>
</reference>
<keyword evidence="1" id="KW-0175">Coiled coil</keyword>
<protein>
    <recommendedName>
        <fullName evidence="6">DZIP3-like HEPN domain-containing protein</fullName>
    </recommendedName>
</protein>
<dbReference type="Gene3D" id="1.20.5.340">
    <property type="match status" value="1"/>
</dbReference>
<organism evidence="4 5">
    <name type="scientific">Mytilus galloprovincialis</name>
    <name type="common">Mediterranean mussel</name>
    <dbReference type="NCBI Taxonomy" id="29158"/>
    <lineage>
        <taxon>Eukaryota</taxon>
        <taxon>Metazoa</taxon>
        <taxon>Spiralia</taxon>
        <taxon>Lophotrochozoa</taxon>
        <taxon>Mollusca</taxon>
        <taxon>Bivalvia</taxon>
        <taxon>Autobranchia</taxon>
        <taxon>Pteriomorphia</taxon>
        <taxon>Mytilida</taxon>
        <taxon>Mytiloidea</taxon>
        <taxon>Mytilidae</taxon>
        <taxon>Mytilinae</taxon>
        <taxon>Mytilus</taxon>
    </lineage>
</organism>
<feature type="coiled-coil region" evidence="1">
    <location>
        <begin position="196"/>
        <end position="265"/>
    </location>
</feature>
<dbReference type="InterPro" id="IPR002110">
    <property type="entry name" value="Ankyrin_rpt"/>
</dbReference>
<evidence type="ECO:0000259" key="2">
    <source>
        <dbReference type="Pfam" id="PF18738"/>
    </source>
</evidence>
<dbReference type="SUPFAM" id="SSF52540">
    <property type="entry name" value="P-loop containing nucleoside triphosphate hydrolases"/>
    <property type="match status" value="1"/>
</dbReference>
<keyword evidence="5" id="KW-1185">Reference proteome</keyword>
<dbReference type="InterPro" id="IPR027417">
    <property type="entry name" value="P-loop_NTPase"/>
</dbReference>
<dbReference type="InterPro" id="IPR049050">
    <property type="entry name" value="nSTAND3"/>
</dbReference>